<dbReference type="GO" id="GO:0005524">
    <property type="term" value="F:ATP binding"/>
    <property type="evidence" value="ECO:0007669"/>
    <property type="project" value="UniProtKB-KW"/>
</dbReference>
<dbReference type="PROSITE" id="PS00676">
    <property type="entry name" value="SIGMA54_INTERACT_2"/>
    <property type="match status" value="1"/>
</dbReference>
<keyword evidence="4" id="KW-0238">DNA-binding</keyword>
<dbReference type="InterPro" id="IPR027417">
    <property type="entry name" value="P-loop_NTPase"/>
</dbReference>
<evidence type="ECO:0000259" key="6">
    <source>
        <dbReference type="PROSITE" id="PS50045"/>
    </source>
</evidence>
<dbReference type="PRINTS" id="PR01590">
    <property type="entry name" value="HTHFIS"/>
</dbReference>
<dbReference type="SUPFAM" id="SSF52540">
    <property type="entry name" value="P-loop containing nucleoside triphosphate hydrolases"/>
    <property type="match status" value="1"/>
</dbReference>
<dbReference type="FunFam" id="3.40.50.300:FF:000006">
    <property type="entry name" value="DNA-binding transcriptional regulator NtrC"/>
    <property type="match status" value="1"/>
</dbReference>
<gene>
    <name evidence="7" type="ORF">BN1049_02416</name>
</gene>
<sequence length="492" mass="55458">MQLNSHILLIDDCPRSRHDLNLILGFLGEDILFTHSAAWQEEVAAKLPSPAAVKCVIVGECEYPAGADALVSQLDKWDAHLPVVVLGRERVASWPEALRQRLLGVLEPPLSYNQLLDTLHRAQVYREVFDDGKRKQQREPNLFRSLVGTSRSIQAVRQMMKQVADTEATVLILGDSGTGKEVVARNLHYHSQRRDGPFVPVNCGAIPAELLESELFGHEKGAFTGAITSRAGRFELAAGGTLFLDEIGDMPMNMQVKLLRVLQERTFERVGSNKPQRADVRVIAATHKNLEQMIQEGTFREDLYYRLHVFPIEMPPLRERIEDLPLLLNELITRLEKERRGSIRFSSAAIMSLCQHPWPGNVRELANLVERMAIMHPHGVIGVAELPRKFRYVEDTHEDLRQLREEAEENAWQAGVPGLDRTGLPPEGLDLKEHLAGLEQSLIQQALDEANYVVARAAERLRIRRTTLVEKMRKYGMQRDADGGADREASEA</sequence>
<dbReference type="SUPFAM" id="SSF46689">
    <property type="entry name" value="Homeodomain-like"/>
    <property type="match status" value="1"/>
</dbReference>
<dbReference type="GO" id="GO:0006355">
    <property type="term" value="P:regulation of DNA-templated transcription"/>
    <property type="evidence" value="ECO:0007669"/>
    <property type="project" value="InterPro"/>
</dbReference>
<keyword evidence="1" id="KW-0547">Nucleotide-binding</keyword>
<evidence type="ECO:0000313" key="7">
    <source>
        <dbReference type="EMBL" id="CEA06039.1"/>
    </source>
</evidence>
<dbReference type="Gene3D" id="1.10.10.60">
    <property type="entry name" value="Homeodomain-like"/>
    <property type="match status" value="1"/>
</dbReference>
<dbReference type="PANTHER" id="PTHR32071">
    <property type="entry name" value="TRANSCRIPTIONAL REGULATORY PROTEIN"/>
    <property type="match status" value="1"/>
</dbReference>
<dbReference type="AlphaFoldDB" id="A0A078MIE9"/>
<dbReference type="GO" id="GO:0043565">
    <property type="term" value="F:sequence-specific DNA binding"/>
    <property type="evidence" value="ECO:0007669"/>
    <property type="project" value="InterPro"/>
</dbReference>
<dbReference type="InterPro" id="IPR011006">
    <property type="entry name" value="CheY-like_superfamily"/>
</dbReference>
<dbReference type="PROSITE" id="PS00675">
    <property type="entry name" value="SIGMA54_INTERACT_1"/>
    <property type="match status" value="1"/>
</dbReference>
<dbReference type="SMART" id="SM00382">
    <property type="entry name" value="AAA"/>
    <property type="match status" value="1"/>
</dbReference>
<keyword evidence="5" id="KW-0804">Transcription</keyword>
<dbReference type="Gene3D" id="3.40.50.300">
    <property type="entry name" value="P-loop containing nucleotide triphosphate hydrolases"/>
    <property type="match status" value="1"/>
</dbReference>
<dbReference type="PATRIC" id="fig|1461581.3.peg.2380"/>
<dbReference type="Pfam" id="PF00158">
    <property type="entry name" value="Sigma54_activat"/>
    <property type="match status" value="1"/>
</dbReference>
<keyword evidence="3" id="KW-0805">Transcription regulation</keyword>
<dbReference type="EMBL" id="LK391969">
    <property type="protein sequence ID" value="CEF27464.1"/>
    <property type="molecule type" value="Genomic_DNA"/>
</dbReference>
<evidence type="ECO:0000256" key="1">
    <source>
        <dbReference type="ARBA" id="ARBA00022741"/>
    </source>
</evidence>
<dbReference type="Gene3D" id="3.40.50.2300">
    <property type="match status" value="1"/>
</dbReference>
<dbReference type="InterPro" id="IPR025662">
    <property type="entry name" value="Sigma_54_int_dom_ATP-bd_1"/>
</dbReference>
<dbReference type="EMBL" id="LM997413">
    <property type="protein sequence ID" value="CEA06039.1"/>
    <property type="molecule type" value="Genomic_DNA"/>
</dbReference>
<reference evidence="7" key="1">
    <citation type="submission" date="2014-07" db="EMBL/GenBank/DDBJ databases">
        <authorList>
            <person name="Urmite Genomes Urmite Genomes"/>
        </authorList>
    </citation>
    <scope>NUCLEOTIDE SEQUENCE</scope>
    <source>
        <strain evidence="7">12M76_air</strain>
    </source>
</reference>
<dbReference type="PANTHER" id="PTHR32071:SF117">
    <property type="entry name" value="PTS-DEPENDENT DIHYDROXYACETONE KINASE OPERON REGULATORY PROTEIN-RELATED"/>
    <property type="match status" value="1"/>
</dbReference>
<evidence type="ECO:0000256" key="2">
    <source>
        <dbReference type="ARBA" id="ARBA00022840"/>
    </source>
</evidence>
<dbReference type="OrthoDB" id="9804019at2"/>
<keyword evidence="2" id="KW-0067">ATP-binding</keyword>
<dbReference type="PROSITE" id="PS00688">
    <property type="entry name" value="SIGMA54_INTERACT_3"/>
    <property type="match status" value="1"/>
</dbReference>
<dbReference type="RefSeq" id="WP_044500212.1">
    <property type="nucleotide sequence ID" value="NZ_LK391969.1"/>
</dbReference>
<dbReference type="PROSITE" id="PS50045">
    <property type="entry name" value="SIGMA54_INTERACT_4"/>
    <property type="match status" value="1"/>
</dbReference>
<protein>
    <submittedName>
        <fullName evidence="7">Sigma-54 dependent transcription regulator</fullName>
    </submittedName>
</protein>
<dbReference type="InterPro" id="IPR002078">
    <property type="entry name" value="Sigma_54_int"/>
</dbReference>
<accession>A0A078MIE9</accession>
<dbReference type="SUPFAM" id="SSF52172">
    <property type="entry name" value="CheY-like"/>
    <property type="match status" value="1"/>
</dbReference>
<dbReference type="Pfam" id="PF06490">
    <property type="entry name" value="FleQ"/>
    <property type="match status" value="1"/>
</dbReference>
<feature type="domain" description="Sigma-54 factor interaction" evidence="6">
    <location>
        <begin position="146"/>
        <end position="374"/>
    </location>
</feature>
<evidence type="ECO:0000256" key="4">
    <source>
        <dbReference type="ARBA" id="ARBA00023125"/>
    </source>
</evidence>
<dbReference type="InterPro" id="IPR010518">
    <property type="entry name" value="FleQ"/>
</dbReference>
<evidence type="ECO:0000256" key="3">
    <source>
        <dbReference type="ARBA" id="ARBA00023015"/>
    </source>
</evidence>
<organism evidence="7">
    <name type="scientific">Pseudomonas saudimassiliensis</name>
    <dbReference type="NCBI Taxonomy" id="1461581"/>
    <lineage>
        <taxon>Bacteria</taxon>
        <taxon>Pseudomonadati</taxon>
        <taxon>Pseudomonadota</taxon>
        <taxon>Gammaproteobacteria</taxon>
        <taxon>Pseudomonadales</taxon>
        <taxon>Pseudomonadaceae</taxon>
        <taxon>Pseudomonas</taxon>
    </lineage>
</organism>
<dbReference type="Pfam" id="PF25601">
    <property type="entry name" value="AAA_lid_14"/>
    <property type="match status" value="1"/>
</dbReference>
<dbReference type="Gene3D" id="1.10.8.60">
    <property type="match status" value="1"/>
</dbReference>
<dbReference type="InterPro" id="IPR025944">
    <property type="entry name" value="Sigma_54_int_dom_CS"/>
</dbReference>
<dbReference type="InterPro" id="IPR003593">
    <property type="entry name" value="AAA+_ATPase"/>
</dbReference>
<dbReference type="InterPro" id="IPR002197">
    <property type="entry name" value="HTH_Fis"/>
</dbReference>
<dbReference type="InterPro" id="IPR009057">
    <property type="entry name" value="Homeodomain-like_sf"/>
</dbReference>
<dbReference type="Pfam" id="PF02954">
    <property type="entry name" value="HTH_8"/>
    <property type="match status" value="1"/>
</dbReference>
<evidence type="ECO:0000256" key="5">
    <source>
        <dbReference type="ARBA" id="ARBA00023163"/>
    </source>
</evidence>
<proteinExistence type="predicted"/>
<name>A0A078MIE9_9PSED</name>
<dbReference type="InterPro" id="IPR025943">
    <property type="entry name" value="Sigma_54_int_dom_ATP-bd_2"/>
</dbReference>
<dbReference type="CDD" id="cd00009">
    <property type="entry name" value="AAA"/>
    <property type="match status" value="1"/>
</dbReference>
<dbReference type="InterPro" id="IPR058031">
    <property type="entry name" value="AAA_lid_NorR"/>
</dbReference>